<keyword evidence="3" id="KW-1185">Reference proteome</keyword>
<evidence type="ECO:0000256" key="1">
    <source>
        <dbReference type="ARBA" id="ARBA00009431"/>
    </source>
</evidence>
<dbReference type="GO" id="GO:0004185">
    <property type="term" value="F:serine-type carboxypeptidase activity"/>
    <property type="evidence" value="ECO:0007669"/>
    <property type="project" value="InterPro"/>
</dbReference>
<evidence type="ECO:0000313" key="3">
    <source>
        <dbReference type="Proteomes" id="UP001151532"/>
    </source>
</evidence>
<dbReference type="AlphaFoldDB" id="A0A9Q0WAZ7"/>
<comment type="similarity">
    <text evidence="1">Belongs to the peptidase S10 family.</text>
</comment>
<dbReference type="GO" id="GO:0006508">
    <property type="term" value="P:proteolysis"/>
    <property type="evidence" value="ECO:0007669"/>
    <property type="project" value="UniProtKB-KW"/>
</dbReference>
<reference evidence="2" key="1">
    <citation type="submission" date="2022-11" db="EMBL/GenBank/DDBJ databases">
        <authorList>
            <person name="Hyden B.L."/>
            <person name="Feng K."/>
            <person name="Yates T."/>
            <person name="Jawdy S."/>
            <person name="Smart L.B."/>
            <person name="Muchero W."/>
        </authorList>
    </citation>
    <scope>NUCLEOTIDE SEQUENCE</scope>
    <source>
        <tissue evidence="2">Shoot tip</tissue>
    </source>
</reference>
<keyword evidence="2" id="KW-0645">Protease</keyword>
<accession>A0A9Q0WAZ7</accession>
<dbReference type="InterPro" id="IPR029058">
    <property type="entry name" value="AB_hydrolase_fold"/>
</dbReference>
<gene>
    <name evidence="2" type="ORF">OIU79_024220</name>
</gene>
<evidence type="ECO:0000313" key="2">
    <source>
        <dbReference type="EMBL" id="KAJ6763629.1"/>
    </source>
</evidence>
<dbReference type="EMBL" id="JAPFFK010000005">
    <property type="protein sequence ID" value="KAJ6763629.1"/>
    <property type="molecule type" value="Genomic_DNA"/>
</dbReference>
<reference evidence="2" key="2">
    <citation type="journal article" date="2023" name="Int. J. Mol. Sci.">
        <title>De Novo Assembly and Annotation of 11 Diverse Shrub Willow (Salix) Genomes Reveals Novel Gene Organization in Sex-Linked Regions.</title>
        <authorList>
            <person name="Hyden B."/>
            <person name="Feng K."/>
            <person name="Yates T.B."/>
            <person name="Jawdy S."/>
            <person name="Cereghino C."/>
            <person name="Smart L.B."/>
            <person name="Muchero W."/>
        </authorList>
    </citation>
    <scope>NUCLEOTIDE SEQUENCE</scope>
    <source>
        <tissue evidence="2">Shoot tip</tissue>
    </source>
</reference>
<dbReference type="InterPro" id="IPR001563">
    <property type="entry name" value="Peptidase_S10"/>
</dbReference>
<keyword evidence="2" id="KW-0378">Hydrolase</keyword>
<dbReference type="Proteomes" id="UP001151532">
    <property type="component" value="Chromosome 13"/>
</dbReference>
<organism evidence="2 3">
    <name type="scientific">Salix purpurea</name>
    <name type="common">Purple osier willow</name>
    <dbReference type="NCBI Taxonomy" id="77065"/>
    <lineage>
        <taxon>Eukaryota</taxon>
        <taxon>Viridiplantae</taxon>
        <taxon>Streptophyta</taxon>
        <taxon>Embryophyta</taxon>
        <taxon>Tracheophyta</taxon>
        <taxon>Spermatophyta</taxon>
        <taxon>Magnoliopsida</taxon>
        <taxon>eudicotyledons</taxon>
        <taxon>Gunneridae</taxon>
        <taxon>Pentapetalae</taxon>
        <taxon>rosids</taxon>
        <taxon>fabids</taxon>
        <taxon>Malpighiales</taxon>
        <taxon>Salicaceae</taxon>
        <taxon>Saliceae</taxon>
        <taxon>Salix</taxon>
    </lineage>
</organism>
<sequence length="98" mass="12195">MYGRHISHQVVHWKIIYRTNFRTFIPHVPRPWCRHFNYVYIYKWANDETVQDALHIRKGTKKHWERCNKTLAYSYNVKSSVDYHRNLTKKPYRALIFR</sequence>
<protein>
    <submittedName>
        <fullName evidence="2">SERINE PROTEASE FAMILY S10 SERINE CARBOXYPEPTIDASE</fullName>
    </submittedName>
</protein>
<keyword evidence="2" id="KW-0121">Carboxypeptidase</keyword>
<dbReference type="Pfam" id="PF00450">
    <property type="entry name" value="Peptidase_S10"/>
    <property type="match status" value="1"/>
</dbReference>
<name>A0A9Q0WAZ7_SALPP</name>
<dbReference type="Gene3D" id="3.40.50.1820">
    <property type="entry name" value="alpha/beta hydrolase"/>
    <property type="match status" value="1"/>
</dbReference>
<dbReference type="OrthoDB" id="903146at2759"/>
<proteinExistence type="inferred from homology"/>
<comment type="caution">
    <text evidence="2">The sequence shown here is derived from an EMBL/GenBank/DDBJ whole genome shotgun (WGS) entry which is preliminary data.</text>
</comment>
<dbReference type="SUPFAM" id="SSF53474">
    <property type="entry name" value="alpha/beta-Hydrolases"/>
    <property type="match status" value="1"/>
</dbReference>